<dbReference type="Proteomes" id="UP000183642">
    <property type="component" value="Unassembled WGS sequence"/>
</dbReference>
<dbReference type="Gene3D" id="1.10.150.130">
    <property type="match status" value="1"/>
</dbReference>
<dbReference type="Pfam" id="PF00589">
    <property type="entry name" value="Phage_integrase"/>
    <property type="match status" value="1"/>
</dbReference>
<feature type="domain" description="Tyr recombinase" evidence="5">
    <location>
        <begin position="114"/>
        <end position="289"/>
    </location>
</feature>
<dbReference type="InterPro" id="IPR002104">
    <property type="entry name" value="Integrase_catalytic"/>
</dbReference>
<evidence type="ECO:0000256" key="2">
    <source>
        <dbReference type="ARBA" id="ARBA00023125"/>
    </source>
</evidence>
<dbReference type="InterPro" id="IPR013762">
    <property type="entry name" value="Integrase-like_cat_sf"/>
</dbReference>
<dbReference type="SUPFAM" id="SSF56349">
    <property type="entry name" value="DNA breaking-rejoining enzymes"/>
    <property type="match status" value="1"/>
</dbReference>
<keyword evidence="3" id="KW-0233">DNA recombination</keyword>
<evidence type="ECO:0000313" key="8">
    <source>
        <dbReference type="Proteomes" id="UP000183642"/>
    </source>
</evidence>
<dbReference type="OrthoDB" id="4137935at2"/>
<accession>A0A1I5DQ60</accession>
<evidence type="ECO:0000313" key="7">
    <source>
        <dbReference type="EMBL" id="SFO00911.1"/>
    </source>
</evidence>
<evidence type="ECO:0000259" key="6">
    <source>
        <dbReference type="PROSITE" id="PS51900"/>
    </source>
</evidence>
<dbReference type="InterPro" id="IPR050090">
    <property type="entry name" value="Tyrosine_recombinase_XerCD"/>
</dbReference>
<keyword evidence="8" id="KW-1185">Reference proteome</keyword>
<evidence type="ECO:0000256" key="1">
    <source>
        <dbReference type="ARBA" id="ARBA00022908"/>
    </source>
</evidence>
<sequence length="300" mass="32786">MTPVILPSSEHAAWNELAAWWLARYKPSTQQTYATYLPRWSRWCADRRIDPLAARRADVELWLRAVADSGLSRASVAAHYDAIASLYRLAYEEELVAADPCARVTRPKIQRELQRREVLTVLEYAAFLTTARHLGPSHHAIAVLGGMMGLRATEMATLTVQSFGTVRGYATLIVLGKGDKPARVPVPIPALGAVQAAIDGRTAGPLLRTRTGAGMDRRTVYRYVAATAKAAGISRPIGPHALRRTVGTVGLNQGIPLRDVQRLLRHARPETTLGSYDITGEALERHAFHQVAGFLAGWAG</sequence>
<dbReference type="Gene3D" id="1.10.443.10">
    <property type="entry name" value="Intergrase catalytic core"/>
    <property type="match status" value="1"/>
</dbReference>
<keyword evidence="1" id="KW-0229">DNA integration</keyword>
<feature type="domain" description="Core-binding (CB)" evidence="6">
    <location>
        <begin position="12"/>
        <end position="91"/>
    </location>
</feature>
<dbReference type="InterPro" id="IPR011010">
    <property type="entry name" value="DNA_brk_join_enz"/>
</dbReference>
<evidence type="ECO:0000256" key="4">
    <source>
        <dbReference type="PROSITE-ProRule" id="PRU01248"/>
    </source>
</evidence>
<dbReference type="Pfam" id="PF13495">
    <property type="entry name" value="Phage_int_SAM_4"/>
    <property type="match status" value="1"/>
</dbReference>
<gene>
    <name evidence="7" type="ORF">SAMN05660359_00926</name>
</gene>
<evidence type="ECO:0000259" key="5">
    <source>
        <dbReference type="PROSITE" id="PS51898"/>
    </source>
</evidence>
<dbReference type="GO" id="GO:0006310">
    <property type="term" value="P:DNA recombination"/>
    <property type="evidence" value="ECO:0007669"/>
    <property type="project" value="UniProtKB-KW"/>
</dbReference>
<dbReference type="PANTHER" id="PTHR30349:SF81">
    <property type="entry name" value="TYROSINE RECOMBINASE XERC"/>
    <property type="match status" value="1"/>
</dbReference>
<dbReference type="PROSITE" id="PS51898">
    <property type="entry name" value="TYR_RECOMBINASE"/>
    <property type="match status" value="1"/>
</dbReference>
<dbReference type="PANTHER" id="PTHR30349">
    <property type="entry name" value="PHAGE INTEGRASE-RELATED"/>
    <property type="match status" value="1"/>
</dbReference>
<proteinExistence type="predicted"/>
<name>A0A1I5DQ60_9ACTN</name>
<evidence type="ECO:0000256" key="3">
    <source>
        <dbReference type="ARBA" id="ARBA00023172"/>
    </source>
</evidence>
<organism evidence="7 8">
    <name type="scientific">Geodermatophilus obscurus</name>
    <dbReference type="NCBI Taxonomy" id="1861"/>
    <lineage>
        <taxon>Bacteria</taxon>
        <taxon>Bacillati</taxon>
        <taxon>Actinomycetota</taxon>
        <taxon>Actinomycetes</taxon>
        <taxon>Geodermatophilales</taxon>
        <taxon>Geodermatophilaceae</taxon>
        <taxon>Geodermatophilus</taxon>
    </lineage>
</organism>
<dbReference type="GO" id="GO:0015074">
    <property type="term" value="P:DNA integration"/>
    <property type="evidence" value="ECO:0007669"/>
    <property type="project" value="UniProtKB-KW"/>
</dbReference>
<dbReference type="GO" id="GO:0003677">
    <property type="term" value="F:DNA binding"/>
    <property type="evidence" value="ECO:0007669"/>
    <property type="project" value="UniProtKB-UniRule"/>
</dbReference>
<reference evidence="8" key="1">
    <citation type="submission" date="2016-10" db="EMBL/GenBank/DDBJ databases">
        <authorList>
            <person name="Varghese N."/>
            <person name="Submissions S."/>
        </authorList>
    </citation>
    <scope>NUCLEOTIDE SEQUENCE [LARGE SCALE GENOMIC DNA]</scope>
    <source>
        <strain evidence="8">DSM 43161</strain>
    </source>
</reference>
<dbReference type="InterPro" id="IPR004107">
    <property type="entry name" value="Integrase_SAM-like_N"/>
</dbReference>
<protein>
    <submittedName>
        <fullName evidence="7">Site-specific recombinase XerD</fullName>
    </submittedName>
</protein>
<dbReference type="EMBL" id="FOWE01000002">
    <property type="protein sequence ID" value="SFO00911.1"/>
    <property type="molecule type" value="Genomic_DNA"/>
</dbReference>
<dbReference type="InterPro" id="IPR044068">
    <property type="entry name" value="CB"/>
</dbReference>
<keyword evidence="2 4" id="KW-0238">DNA-binding</keyword>
<dbReference type="PROSITE" id="PS51900">
    <property type="entry name" value="CB"/>
    <property type="match status" value="1"/>
</dbReference>
<dbReference type="AlphaFoldDB" id="A0A1I5DQ60"/>
<dbReference type="InterPro" id="IPR010998">
    <property type="entry name" value="Integrase_recombinase_N"/>
</dbReference>